<evidence type="ECO:0000313" key="1">
    <source>
        <dbReference type="EMBL" id="KAK3399741.1"/>
    </source>
</evidence>
<name>A0AAE0UD23_SORBR</name>
<dbReference type="AlphaFoldDB" id="A0AAE0UD23"/>
<evidence type="ECO:0000313" key="2">
    <source>
        <dbReference type="Proteomes" id="UP001281003"/>
    </source>
</evidence>
<dbReference type="EMBL" id="JAUTDP010000004">
    <property type="protein sequence ID" value="KAK3399741.1"/>
    <property type="molecule type" value="Genomic_DNA"/>
</dbReference>
<keyword evidence="2" id="KW-1185">Reference proteome</keyword>
<protein>
    <submittedName>
        <fullName evidence="1">Uncharacterized protein</fullName>
    </submittedName>
</protein>
<reference evidence="1" key="1">
    <citation type="journal article" date="2023" name="Mol. Phylogenet. Evol.">
        <title>Genome-scale phylogeny and comparative genomics of the fungal order Sordariales.</title>
        <authorList>
            <person name="Hensen N."/>
            <person name="Bonometti L."/>
            <person name="Westerberg I."/>
            <person name="Brannstrom I.O."/>
            <person name="Guillou S."/>
            <person name="Cros-Aarteil S."/>
            <person name="Calhoun S."/>
            <person name="Haridas S."/>
            <person name="Kuo A."/>
            <person name="Mondo S."/>
            <person name="Pangilinan J."/>
            <person name="Riley R."/>
            <person name="LaButti K."/>
            <person name="Andreopoulos B."/>
            <person name="Lipzen A."/>
            <person name="Chen C."/>
            <person name="Yan M."/>
            <person name="Daum C."/>
            <person name="Ng V."/>
            <person name="Clum A."/>
            <person name="Steindorff A."/>
            <person name="Ohm R.A."/>
            <person name="Martin F."/>
            <person name="Silar P."/>
            <person name="Natvig D.O."/>
            <person name="Lalanne C."/>
            <person name="Gautier V."/>
            <person name="Ament-Velasquez S.L."/>
            <person name="Kruys A."/>
            <person name="Hutchinson M.I."/>
            <person name="Powell A.J."/>
            <person name="Barry K."/>
            <person name="Miller A.N."/>
            <person name="Grigoriev I.V."/>
            <person name="Debuchy R."/>
            <person name="Gladieux P."/>
            <person name="Hiltunen Thoren M."/>
            <person name="Johannesson H."/>
        </authorList>
    </citation>
    <scope>NUCLEOTIDE SEQUENCE</scope>
    <source>
        <strain evidence="1">FGSC 1904</strain>
    </source>
</reference>
<accession>A0AAE0UD23</accession>
<reference evidence="1" key="2">
    <citation type="submission" date="2023-07" db="EMBL/GenBank/DDBJ databases">
        <authorList>
            <consortium name="Lawrence Berkeley National Laboratory"/>
            <person name="Haridas S."/>
            <person name="Hensen N."/>
            <person name="Bonometti L."/>
            <person name="Westerberg I."/>
            <person name="Brannstrom I.O."/>
            <person name="Guillou S."/>
            <person name="Cros-Aarteil S."/>
            <person name="Calhoun S."/>
            <person name="Kuo A."/>
            <person name="Mondo S."/>
            <person name="Pangilinan J."/>
            <person name="Riley R."/>
            <person name="LaButti K."/>
            <person name="Andreopoulos B."/>
            <person name="Lipzen A."/>
            <person name="Chen C."/>
            <person name="Yanf M."/>
            <person name="Daum C."/>
            <person name="Ng V."/>
            <person name="Clum A."/>
            <person name="Steindorff A."/>
            <person name="Ohm R."/>
            <person name="Martin F."/>
            <person name="Silar P."/>
            <person name="Natvig D."/>
            <person name="Lalanne C."/>
            <person name="Gautier V."/>
            <person name="Ament-velasquez S.L."/>
            <person name="Kruys A."/>
            <person name="Hutchinson M.I."/>
            <person name="Powell A.J."/>
            <person name="Barry K."/>
            <person name="Miller A.N."/>
            <person name="Grigoriev I.V."/>
            <person name="Debuchy R."/>
            <person name="Gladieux P."/>
            <person name="Thoren M.H."/>
            <person name="Johannesson H."/>
        </authorList>
    </citation>
    <scope>NUCLEOTIDE SEQUENCE</scope>
    <source>
        <strain evidence="1">FGSC 1904</strain>
    </source>
</reference>
<proteinExistence type="predicted"/>
<dbReference type="Proteomes" id="UP001281003">
    <property type="component" value="Unassembled WGS sequence"/>
</dbReference>
<gene>
    <name evidence="1" type="ORF">B0T20DRAFT_477582</name>
</gene>
<comment type="caution">
    <text evidence="1">The sequence shown here is derived from an EMBL/GenBank/DDBJ whole genome shotgun (WGS) entry which is preliminary data.</text>
</comment>
<sequence length="237" mass="26768">MKGDENPNHPPTWKLLSETAQGLLSSTRGWPRTTGKTCNEPWIHPPDNVWARHVARPYHCQFADFQTMELGKLASWIKGLITGLTTQNLTHAYHSREGLISGLTTQHLTPEEEARSEQRKIKILLWDYRTEEEILQEIPGPEIDFSLGIPGGLTPEEGIIFHNAANDAVAEIVAFVPFMVITREDWKIWFEDKEHLDPMSMDWIDPTFWGRNWARAKEPAAASPASESEATDATTAA</sequence>
<organism evidence="1 2">
    <name type="scientific">Sordaria brevicollis</name>
    <dbReference type="NCBI Taxonomy" id="83679"/>
    <lineage>
        <taxon>Eukaryota</taxon>
        <taxon>Fungi</taxon>
        <taxon>Dikarya</taxon>
        <taxon>Ascomycota</taxon>
        <taxon>Pezizomycotina</taxon>
        <taxon>Sordariomycetes</taxon>
        <taxon>Sordariomycetidae</taxon>
        <taxon>Sordariales</taxon>
        <taxon>Sordariaceae</taxon>
        <taxon>Sordaria</taxon>
    </lineage>
</organism>